<feature type="compositionally biased region" description="Basic and acidic residues" evidence="1">
    <location>
        <begin position="291"/>
        <end position="309"/>
    </location>
</feature>
<sequence>MEFSHLASTRKIKAQETLINRPTCSKTSNREMIISVRNARKPFNLEMAAPVMSSVDLYNCECLLNPSIAGFVELNMGNEMGNNNTSEFREEEKAKAEGPEKSLLEGRENKVEADDVAGFCQKEVKPSSGDTDRANGDHHVTEKGEEKSKACNTAEFQVVSEKLPDRTKEDNEVEVNSKEDKEMEFNSEENRSDGNEHEHERQASNQKDEEGERGSNLNTAVLSLDHPELKKTTDFKSNQHDLLAESLIEDSNNSPDECRDALELSLNNTSHSADFVMADSEENTNMDQVVDTDRDTNRENDGEKGKRSNIDMIPHASEDEKSEKASEFDIDQVIDKENDGEKGKGSNFNTKAHASKDPKSEMNSEFDTDQVIDTDIDAYKEYDEERRKGSNFNTINASEDPNFEKISNLETDQVVHTDRDTDKENDEERGNGSNFNTLIHTSKHTNSETSSDLKSIQHESPATNAESLTGSSDDGDTDTKKKKGDLVEPRPSHGYTMPATKNVDTKDQGTATYLTCHKSSCSLAEESLGIESVNSMQVPEVEDRCTVLQEESELREHLGTETFVEDNIPTQSKISNGVQEEFNTFGSHYGNNAEETEVSPKFVAKNKNQNEAPGEDSEDSDGEYLEISEQGMDILNLSIGDCKHNNEEMGETTEISTNNEHEVKRREPDESLFEPVLGFQPQIQQKETSITFQSAESTDESISEPRQEIDTATEKSKKNPSDSPSYIETASATLTQTNPSTNPMDEQSLTTLPFSTFGGEDQDSPGRTSNESVSENSIGHIEMRKSPSFNIDIQSEGRAGETEKTPLLYQIKTIEDLPNLQEISFPNPMEKRVVKLGRSDSEKSRPSFAKETEESSMEFKAIDQNNFAAEKKAAKDLPPPSPIRKGKRRTKSLIFGTCICCATAIN</sequence>
<feature type="compositionally biased region" description="Basic and acidic residues" evidence="1">
    <location>
        <begin position="413"/>
        <end position="430"/>
    </location>
</feature>
<evidence type="ECO:0000256" key="1">
    <source>
        <dbReference type="SAM" id="MobiDB-lite"/>
    </source>
</evidence>
<feature type="compositionally biased region" description="Polar residues" evidence="1">
    <location>
        <begin position="390"/>
        <end position="399"/>
    </location>
</feature>
<feature type="compositionally biased region" description="Basic and acidic residues" evidence="1">
    <location>
        <begin position="377"/>
        <end position="388"/>
    </location>
</feature>
<name>A0ABP0YHY1_9ROSI</name>
<feature type="compositionally biased region" description="Acidic residues" evidence="1">
    <location>
        <begin position="364"/>
        <end position="376"/>
    </location>
</feature>
<evidence type="ECO:0000313" key="2">
    <source>
        <dbReference type="EMBL" id="CAK9318681.1"/>
    </source>
</evidence>
<feature type="compositionally biased region" description="Polar residues" evidence="1">
    <location>
        <begin position="431"/>
        <end position="440"/>
    </location>
</feature>
<gene>
    <name evidence="2" type="ORF">CITCOLO1_LOCUS10652</name>
</gene>
<feature type="region of interest" description="Disordered" evidence="1">
    <location>
        <begin position="584"/>
        <end position="626"/>
    </location>
</feature>
<proteinExistence type="predicted"/>
<accession>A0ABP0YHY1</accession>
<feature type="compositionally biased region" description="Basic and acidic residues" evidence="1">
    <location>
        <begin position="87"/>
        <end position="113"/>
    </location>
</feature>
<keyword evidence="3" id="KW-1185">Reference proteome</keyword>
<feature type="compositionally biased region" description="Basic and acidic residues" evidence="1">
    <location>
        <begin position="225"/>
        <end position="237"/>
    </location>
</feature>
<feature type="region of interest" description="Disordered" evidence="1">
    <location>
        <begin position="643"/>
        <end position="804"/>
    </location>
</feature>
<feature type="compositionally biased region" description="Polar residues" evidence="1">
    <location>
        <begin position="721"/>
        <end position="754"/>
    </location>
</feature>
<dbReference type="EMBL" id="OZ021737">
    <property type="protein sequence ID" value="CAK9318681.1"/>
    <property type="molecule type" value="Genomic_DNA"/>
</dbReference>
<feature type="region of interest" description="Disordered" evidence="1">
    <location>
        <begin position="277"/>
        <end position="504"/>
    </location>
</feature>
<organism evidence="2 3">
    <name type="scientific">Citrullus colocynthis</name>
    <name type="common">colocynth</name>
    <dbReference type="NCBI Taxonomy" id="252529"/>
    <lineage>
        <taxon>Eukaryota</taxon>
        <taxon>Viridiplantae</taxon>
        <taxon>Streptophyta</taxon>
        <taxon>Embryophyta</taxon>
        <taxon>Tracheophyta</taxon>
        <taxon>Spermatophyta</taxon>
        <taxon>Magnoliopsida</taxon>
        <taxon>eudicotyledons</taxon>
        <taxon>Gunneridae</taxon>
        <taxon>Pentapetalae</taxon>
        <taxon>rosids</taxon>
        <taxon>fabids</taxon>
        <taxon>Cucurbitales</taxon>
        <taxon>Cucurbitaceae</taxon>
        <taxon>Benincaseae</taxon>
        <taxon>Citrullus</taxon>
    </lineage>
</organism>
<feature type="compositionally biased region" description="Polar residues" evidence="1">
    <location>
        <begin position="765"/>
        <end position="777"/>
    </location>
</feature>
<feature type="compositionally biased region" description="Basic and acidic residues" evidence="1">
    <location>
        <begin position="703"/>
        <end position="720"/>
    </location>
</feature>
<evidence type="ECO:0000313" key="3">
    <source>
        <dbReference type="Proteomes" id="UP001642487"/>
    </source>
</evidence>
<feature type="compositionally biased region" description="Basic and acidic residues" evidence="1">
    <location>
        <begin position="162"/>
        <end position="213"/>
    </location>
</feature>
<feature type="compositionally biased region" description="Basic and acidic residues" evidence="1">
    <location>
        <begin position="316"/>
        <end position="344"/>
    </location>
</feature>
<feature type="compositionally biased region" description="Basic and acidic residues" evidence="1">
    <location>
        <begin position="836"/>
        <end position="853"/>
    </location>
</feature>
<dbReference type="Proteomes" id="UP001642487">
    <property type="component" value="Chromosome 3"/>
</dbReference>
<feature type="region of interest" description="Disordered" evidence="1">
    <location>
        <begin position="836"/>
        <end position="857"/>
    </location>
</feature>
<feature type="region of interest" description="Disordered" evidence="1">
    <location>
        <begin position="83"/>
        <end position="237"/>
    </location>
</feature>
<feature type="compositionally biased region" description="Acidic residues" evidence="1">
    <location>
        <begin position="613"/>
        <end position="626"/>
    </location>
</feature>
<feature type="compositionally biased region" description="Polar residues" evidence="1">
    <location>
        <begin position="447"/>
        <end position="466"/>
    </location>
</feature>
<reference evidence="2 3" key="1">
    <citation type="submission" date="2024-03" db="EMBL/GenBank/DDBJ databases">
        <authorList>
            <person name="Gkanogiannis A."/>
            <person name="Becerra Lopez-Lavalle L."/>
        </authorList>
    </citation>
    <scope>NUCLEOTIDE SEQUENCE [LARGE SCALE GENOMIC DNA]</scope>
</reference>
<protein>
    <submittedName>
        <fullName evidence="2">Uncharacterized protein</fullName>
    </submittedName>
</protein>
<feature type="compositionally biased region" description="Polar residues" evidence="1">
    <location>
        <begin position="681"/>
        <end position="696"/>
    </location>
</feature>
<feature type="compositionally biased region" description="Basic and acidic residues" evidence="1">
    <location>
        <begin position="122"/>
        <end position="149"/>
    </location>
</feature>
<feature type="region of interest" description="Disordered" evidence="1">
    <location>
        <begin position="869"/>
        <end position="888"/>
    </location>
</feature>
<feature type="compositionally biased region" description="Basic and acidic residues" evidence="1">
    <location>
        <begin position="659"/>
        <end position="669"/>
    </location>
</feature>